<evidence type="ECO:0000313" key="4">
    <source>
        <dbReference type="Proteomes" id="UP000499080"/>
    </source>
</evidence>
<comment type="caution">
    <text evidence="1">The sequence shown here is derived from an EMBL/GenBank/DDBJ whole genome shotgun (WGS) entry which is preliminary data.</text>
</comment>
<organism evidence="1 4">
    <name type="scientific">Araneus ventricosus</name>
    <name type="common">Orbweaver spider</name>
    <name type="synonym">Epeira ventricosa</name>
    <dbReference type="NCBI Taxonomy" id="182803"/>
    <lineage>
        <taxon>Eukaryota</taxon>
        <taxon>Metazoa</taxon>
        <taxon>Ecdysozoa</taxon>
        <taxon>Arthropoda</taxon>
        <taxon>Chelicerata</taxon>
        <taxon>Arachnida</taxon>
        <taxon>Araneae</taxon>
        <taxon>Araneomorphae</taxon>
        <taxon>Entelegynae</taxon>
        <taxon>Araneoidea</taxon>
        <taxon>Araneidae</taxon>
        <taxon>Araneus</taxon>
    </lineage>
</organism>
<evidence type="ECO:0000313" key="2">
    <source>
        <dbReference type="EMBL" id="GBN06179.1"/>
    </source>
</evidence>
<reference evidence="1 4" key="1">
    <citation type="journal article" date="2019" name="Sci. Rep.">
        <title>Orb-weaving spider Araneus ventricosus genome elucidates the spidroin gene catalogue.</title>
        <authorList>
            <person name="Kono N."/>
            <person name="Nakamura H."/>
            <person name="Ohtoshi R."/>
            <person name="Moran D.A.P."/>
            <person name="Shinohara A."/>
            <person name="Yoshida Y."/>
            <person name="Fujiwara M."/>
            <person name="Mori M."/>
            <person name="Tomita M."/>
            <person name="Arakawa K."/>
        </authorList>
    </citation>
    <scope>NUCLEOTIDE SEQUENCE [LARGE SCALE GENOMIC DNA]</scope>
</reference>
<proteinExistence type="predicted"/>
<dbReference type="Proteomes" id="UP000499080">
    <property type="component" value="Unassembled WGS sequence"/>
</dbReference>
<dbReference type="EMBL" id="BGPR01196538">
    <property type="protein sequence ID" value="GBN06206.1"/>
    <property type="molecule type" value="Genomic_DNA"/>
</dbReference>
<gene>
    <name evidence="3" type="ORF">AVEN_139297_1</name>
    <name evidence="1" type="ORF">AVEN_249477_1</name>
    <name evidence="2" type="ORF">AVEN_90361_1</name>
</gene>
<accession>A0A4Y2KWY9</accession>
<evidence type="ECO:0000313" key="1">
    <source>
        <dbReference type="EMBL" id="GBN06127.1"/>
    </source>
</evidence>
<dbReference type="AlphaFoldDB" id="A0A4Y2KWY9"/>
<dbReference type="EMBL" id="BGPR01196529">
    <property type="protein sequence ID" value="GBN06179.1"/>
    <property type="molecule type" value="Genomic_DNA"/>
</dbReference>
<evidence type="ECO:0000313" key="3">
    <source>
        <dbReference type="EMBL" id="GBN06206.1"/>
    </source>
</evidence>
<protein>
    <submittedName>
        <fullName evidence="1">Uncharacterized protein</fullName>
    </submittedName>
</protein>
<keyword evidence="4" id="KW-1185">Reference proteome</keyword>
<dbReference type="EMBL" id="BGPR01196506">
    <property type="protein sequence ID" value="GBN06127.1"/>
    <property type="molecule type" value="Genomic_DNA"/>
</dbReference>
<sequence>MRALLAKLLFDGGGYLNSLSEKDPISNKWKLANEVLFLPEQTNAKSKMKLRFPSDPSPIRNGSFLTFKETTCRAEDSWWIDSNRRIRSAISLVVRDFFCYFPSLSTFFHITSRYKNR</sequence>
<name>A0A4Y2KWY9_ARAVE</name>